<dbReference type="PANTHER" id="PTHR28069">
    <property type="entry name" value="GH20023P"/>
    <property type="match status" value="1"/>
</dbReference>
<organism evidence="2 3">
    <name type="scientific">Ostreococcus tauri</name>
    <name type="common">Marine green alga</name>
    <dbReference type="NCBI Taxonomy" id="70448"/>
    <lineage>
        <taxon>Eukaryota</taxon>
        <taxon>Viridiplantae</taxon>
        <taxon>Chlorophyta</taxon>
        <taxon>Mamiellophyceae</taxon>
        <taxon>Mamiellales</taxon>
        <taxon>Bathycoccaceae</taxon>
        <taxon>Ostreococcus</taxon>
    </lineage>
</organism>
<dbReference type="AlphaFoldDB" id="A0A090LZT1"/>
<evidence type="ECO:0000259" key="1">
    <source>
        <dbReference type="Pfam" id="PF20179"/>
    </source>
</evidence>
<gene>
    <name evidence="2" type="ORF">OT_ostta04g01740</name>
</gene>
<dbReference type="GeneID" id="34945753"/>
<reference evidence="2 3" key="2">
    <citation type="journal article" date="2014" name="BMC Genomics">
        <title>An improved genome of the model marine alga Ostreococcus tauri unfolds by assessing Illumina de novo assemblies.</title>
        <authorList>
            <person name="Blanc-Mathieu R."/>
            <person name="Verhelst B."/>
            <person name="Derelle E."/>
            <person name="Rombauts S."/>
            <person name="Bouget F.Y."/>
            <person name="Carre I."/>
            <person name="Chateau A."/>
            <person name="Eyre-Walker A."/>
            <person name="Grimsley N."/>
            <person name="Moreau H."/>
            <person name="Piegu B."/>
            <person name="Rivals E."/>
            <person name="Schackwitz W."/>
            <person name="Van de Peer Y."/>
            <person name="Piganeau G."/>
        </authorList>
    </citation>
    <scope>NUCLEOTIDE SEQUENCE [LARGE SCALE GENOMIC DNA]</scope>
    <source>
        <strain evidence="3">OTTH 0595 / CCAP 157/2 / RCC745</strain>
    </source>
</reference>
<dbReference type="InParanoid" id="A0A090LZT1"/>
<dbReference type="Pfam" id="PF20179">
    <property type="entry name" value="MSS51_C"/>
    <property type="match status" value="1"/>
</dbReference>
<feature type="domain" description="Mitochondrial splicing suppressor 51-like C-terminal" evidence="1">
    <location>
        <begin position="21"/>
        <end position="208"/>
    </location>
</feature>
<proteinExistence type="predicted"/>
<name>A0A090LZT1_OSTTA</name>
<dbReference type="RefSeq" id="XP_022838738.1">
    <property type="nucleotide sequence ID" value="XM_022984472.1"/>
</dbReference>
<evidence type="ECO:0000313" key="2">
    <source>
        <dbReference type="EMBL" id="CEF97525.1"/>
    </source>
</evidence>
<reference evidence="3" key="1">
    <citation type="journal article" date="2006" name="Proc. Natl. Acad. Sci. U.S.A.">
        <title>Genome analysis of the smallest free-living eukaryote Ostreococcus tauri unveils many unique features.</title>
        <authorList>
            <person name="Derelle E."/>
            <person name="Ferraz C."/>
            <person name="Rombauts S."/>
            <person name="Rouze P."/>
            <person name="Worden A.Z."/>
            <person name="Robbens S."/>
            <person name="Partensky F."/>
            <person name="Degroeve S."/>
            <person name="Echeynie S."/>
            <person name="Cooke R."/>
            <person name="Saeys Y."/>
            <person name="Wuyts J."/>
            <person name="Jabbari K."/>
            <person name="Bowler C."/>
            <person name="Panaud O."/>
            <person name="Piegu B."/>
            <person name="Ball S.G."/>
            <person name="Ral J.-P."/>
            <person name="Bouget F.-Y."/>
            <person name="Piganeau G."/>
            <person name="De Baets B."/>
            <person name="Picard A."/>
            <person name="Delseny M."/>
            <person name="Demaille J."/>
            <person name="Van de Peer Y."/>
            <person name="Moreau H."/>
        </authorList>
    </citation>
    <scope>NUCLEOTIDE SEQUENCE [LARGE SCALE GENOMIC DNA]</scope>
    <source>
        <strain evidence="3">OTTH 0595 / CCAP 157/2 / RCC745</strain>
    </source>
</reference>
<evidence type="ECO:0000313" key="3">
    <source>
        <dbReference type="Proteomes" id="UP000009170"/>
    </source>
</evidence>
<sequence>MARRVDDELAREAARSRSRTMCEAVRRLGTLDDVASRSGRRALHVLVLGADRREGTTPEDVARSFGGLATMAREEGVEEVSVVCVGPNVRVDEGVELGRAVTAEEATAKRAAVTVEFRCGLHHECASSDDVDERANVAFAFNAGVWGYDPEDWLPTIERVVVRDETPLVVTSYSLREAESDEDSIRESFSEFENVSWVWEAEINESSSAPVRELLFDRSAYMNGGGEELRENLAWQCVALVN</sequence>
<comment type="caution">
    <text evidence="2">The sequence shown here is derived from an EMBL/GenBank/DDBJ whole genome shotgun (WGS) entry which is preliminary data.</text>
</comment>
<dbReference type="Proteomes" id="UP000009170">
    <property type="component" value="Unassembled WGS sequence"/>
</dbReference>
<dbReference type="OrthoDB" id="5282002at2759"/>
<dbReference type="KEGG" id="ota:OT_ostta04g01740"/>
<protein>
    <submittedName>
        <fullName evidence="2">Unnamed product</fullName>
    </submittedName>
</protein>
<keyword evidence="3" id="KW-1185">Reference proteome</keyword>
<dbReference type="InterPro" id="IPR046824">
    <property type="entry name" value="Mss51-like_C"/>
</dbReference>
<dbReference type="EMBL" id="CAID01000004">
    <property type="protein sequence ID" value="CEF97525.1"/>
    <property type="molecule type" value="Genomic_DNA"/>
</dbReference>
<accession>A0A090LZT1</accession>